<comment type="caution">
    <text evidence="1">The sequence shown here is derived from an EMBL/GenBank/DDBJ whole genome shotgun (WGS) entry which is preliminary data.</text>
</comment>
<name>A0ACB8TRS5_9APHY</name>
<dbReference type="Proteomes" id="UP001055072">
    <property type="component" value="Unassembled WGS sequence"/>
</dbReference>
<evidence type="ECO:0000313" key="1">
    <source>
        <dbReference type="EMBL" id="KAI0084691.1"/>
    </source>
</evidence>
<sequence length="754" mass="83451">MVVRWLGRRLATAAVPTSLIRHSIVRAGPVSTRWASSAAKLRETSAPDVAEDAPALAESDAVSSEQPEFSTLKGRVSDRTLQAIARAPFNIRHMSPVQAAVLPLLPELAEPYDPNNTSESPRDLLVKARTGTGKTLGFLIPAIEARLKALDKQAQQAVTDSGMNSDRHAADRMKRTLARREVGALILSPTRELATQIANEAIKLSANHSGLEVRLFVGGVSKQMQMREWMKGRRDIVVGTPGRIRDVLENEPVVKEALSTAKLFILDEADTLLDMGFRAEIDAIADFLPPTPERQTFMFSATVSPAIRDVAREILNRKHKFINCVSNDAPPVHAHIPQHYTVLPDATHQLPHVLRLLAQDQLTNVGKSKTIIFLPTTKLTKLFASYIRELANSLPAGPRTRIFEIHSLLNQNQRSRTSDRFRNDNSGASILISSDVSARGVDYPGVTRVIQVGVPTSADQYVHRVGRTGRGSARTGRADLVLLPFESGFVKWQLHNIPIKSLTVEQLESEVLALAQTHDESPGAYVQKNASGLRGSGSRAPFVPKVFPGVSGLNEVLPALHEQVEEDSIRDTVASLLGYYVGRISDARCSRDDVLNGLKEWAVQTGGLPAPPHFSHSFLTRLGFMGQQDQRRGSRQGGYGMRGRDTSSFRHDRESGFRSREGRDFGHRDRAPRDGGDSGYRTPREGRDSGYRTSREGRDPGYRTPREDGDSDFRTPREDGDSGYRKPRENRNSDGRPSRDSSRRQPWMQRGQRK</sequence>
<accession>A0ACB8TRS5</accession>
<keyword evidence="1" id="KW-0378">Hydrolase</keyword>
<protein>
    <submittedName>
        <fullName evidence="1">P-loop containing nucleoside triphosphate hydrolase protein</fullName>
    </submittedName>
</protein>
<keyword evidence="2" id="KW-1185">Reference proteome</keyword>
<dbReference type="EMBL" id="MU274939">
    <property type="protein sequence ID" value="KAI0084691.1"/>
    <property type="molecule type" value="Genomic_DNA"/>
</dbReference>
<gene>
    <name evidence="1" type="ORF">BDY19DRAFT_1077401</name>
</gene>
<proteinExistence type="predicted"/>
<organism evidence="1 2">
    <name type="scientific">Irpex rosettiformis</name>
    <dbReference type="NCBI Taxonomy" id="378272"/>
    <lineage>
        <taxon>Eukaryota</taxon>
        <taxon>Fungi</taxon>
        <taxon>Dikarya</taxon>
        <taxon>Basidiomycota</taxon>
        <taxon>Agaricomycotina</taxon>
        <taxon>Agaricomycetes</taxon>
        <taxon>Polyporales</taxon>
        <taxon>Irpicaceae</taxon>
        <taxon>Irpex</taxon>
    </lineage>
</organism>
<reference evidence="1" key="1">
    <citation type="journal article" date="2021" name="Environ. Microbiol.">
        <title>Gene family expansions and transcriptome signatures uncover fungal adaptations to wood decay.</title>
        <authorList>
            <person name="Hage H."/>
            <person name="Miyauchi S."/>
            <person name="Viragh M."/>
            <person name="Drula E."/>
            <person name="Min B."/>
            <person name="Chaduli D."/>
            <person name="Navarro D."/>
            <person name="Favel A."/>
            <person name="Norest M."/>
            <person name="Lesage-Meessen L."/>
            <person name="Balint B."/>
            <person name="Merenyi Z."/>
            <person name="de Eugenio L."/>
            <person name="Morin E."/>
            <person name="Martinez A.T."/>
            <person name="Baldrian P."/>
            <person name="Stursova M."/>
            <person name="Martinez M.J."/>
            <person name="Novotny C."/>
            <person name="Magnuson J.K."/>
            <person name="Spatafora J.W."/>
            <person name="Maurice S."/>
            <person name="Pangilinan J."/>
            <person name="Andreopoulos W."/>
            <person name="LaButti K."/>
            <person name="Hundley H."/>
            <person name="Na H."/>
            <person name="Kuo A."/>
            <person name="Barry K."/>
            <person name="Lipzen A."/>
            <person name="Henrissat B."/>
            <person name="Riley R."/>
            <person name="Ahrendt S."/>
            <person name="Nagy L.G."/>
            <person name="Grigoriev I.V."/>
            <person name="Martin F."/>
            <person name="Rosso M.N."/>
        </authorList>
    </citation>
    <scope>NUCLEOTIDE SEQUENCE</scope>
    <source>
        <strain evidence="1">CBS 384.51</strain>
    </source>
</reference>
<evidence type="ECO:0000313" key="2">
    <source>
        <dbReference type="Proteomes" id="UP001055072"/>
    </source>
</evidence>